<dbReference type="RefSeq" id="WP_016548891.1">
    <property type="nucleotide sequence ID" value="NZ_AKWZ02000004.1"/>
</dbReference>
<dbReference type="STRING" id="1193011.LEP1GSC058_0022"/>
<dbReference type="EMBL" id="AKWZ02000004">
    <property type="protein sequence ID" value="EPG75182.1"/>
    <property type="molecule type" value="Genomic_DNA"/>
</dbReference>
<gene>
    <name evidence="1" type="ORF">LEP1GSC058_0022</name>
</gene>
<dbReference type="AlphaFoldDB" id="S3W4H5"/>
<dbReference type="OrthoDB" id="341702at2"/>
<keyword evidence="2" id="KW-1185">Reference proteome</keyword>
<protein>
    <submittedName>
        <fullName evidence="1">Uncharacterized protein</fullName>
    </submittedName>
</protein>
<evidence type="ECO:0000313" key="2">
    <source>
        <dbReference type="Proteomes" id="UP000014540"/>
    </source>
</evidence>
<proteinExistence type="predicted"/>
<evidence type="ECO:0000313" key="1">
    <source>
        <dbReference type="EMBL" id="EPG75182.1"/>
    </source>
</evidence>
<sequence length="203" mass="23769">MKIGRFIQNRRGPYKRSSIFFAALLIGIIAILNCSRESLLRNSSVEHSPSVEKSKIFVAGHTGEYSKDSDEILSILRKLIAGTVQKNLSILPEFVSEEEGIYLDIKGHWSRKRLVEELFAEDNYFRTYFFDRDALEREKKNSNVRTVRDLLLSSEGIEVDFYFETPSACEVKLRFKENRKLESELINPYFSKLRGKWYVHRLF</sequence>
<name>S3W4H5_9LEPT</name>
<comment type="caution">
    <text evidence="1">The sequence shown here is derived from an EMBL/GenBank/DDBJ whole genome shotgun (WGS) entry which is preliminary data.</text>
</comment>
<dbReference type="Proteomes" id="UP000014540">
    <property type="component" value="Unassembled WGS sequence"/>
</dbReference>
<accession>S3W4H5</accession>
<reference evidence="1" key="1">
    <citation type="submission" date="2013-04" db="EMBL/GenBank/DDBJ databases">
        <authorList>
            <person name="Harkins D.M."/>
            <person name="Durkin A.S."/>
            <person name="Selengut J.D."/>
            <person name="Sanka R."/>
            <person name="DePew J."/>
            <person name="Purushe J."/>
            <person name="Ahmed A."/>
            <person name="van der Linden H."/>
            <person name="Goris M.G.A."/>
            <person name="Hartskeerl R.A."/>
            <person name="Vinetz J.M."/>
            <person name="Sutton G.G."/>
            <person name="Nelson W.C."/>
            <person name="Fouts D.E."/>
        </authorList>
    </citation>
    <scope>NUCLEOTIDE SEQUENCE [LARGE SCALE GENOMIC DNA]</scope>
    <source>
        <strain evidence="1">BUT 6</strain>
    </source>
</reference>
<organism evidence="1 2">
    <name type="scientific">Leptospira fainei serovar Hurstbridge str. BUT 6</name>
    <dbReference type="NCBI Taxonomy" id="1193011"/>
    <lineage>
        <taxon>Bacteria</taxon>
        <taxon>Pseudomonadati</taxon>
        <taxon>Spirochaetota</taxon>
        <taxon>Spirochaetia</taxon>
        <taxon>Leptospirales</taxon>
        <taxon>Leptospiraceae</taxon>
        <taxon>Leptospira</taxon>
    </lineage>
</organism>